<organism evidence="2 3">
    <name type="scientific">Triparma retinervis</name>
    <dbReference type="NCBI Taxonomy" id="2557542"/>
    <lineage>
        <taxon>Eukaryota</taxon>
        <taxon>Sar</taxon>
        <taxon>Stramenopiles</taxon>
        <taxon>Ochrophyta</taxon>
        <taxon>Bolidophyceae</taxon>
        <taxon>Parmales</taxon>
        <taxon>Triparmaceae</taxon>
        <taxon>Triparma</taxon>
    </lineage>
</organism>
<dbReference type="Proteomes" id="UP001165082">
    <property type="component" value="Unassembled WGS sequence"/>
</dbReference>
<gene>
    <name evidence="2" type="ORF">TrRE_jg10303</name>
</gene>
<dbReference type="OrthoDB" id="426250at2759"/>
<comment type="caution">
    <text evidence="2">The sequence shown here is derived from an EMBL/GenBank/DDBJ whole genome shotgun (WGS) entry which is preliminary data.</text>
</comment>
<evidence type="ECO:0000256" key="1">
    <source>
        <dbReference type="ARBA" id="ARBA00022962"/>
    </source>
</evidence>
<dbReference type="PANTHER" id="PTHR21343:SF10">
    <property type="entry name" value="DRTGG DOMAIN-CONTAINING PROTEIN"/>
    <property type="match status" value="1"/>
</dbReference>
<dbReference type="PANTHER" id="PTHR21343">
    <property type="entry name" value="DETHIOBIOTIN SYNTHETASE"/>
    <property type="match status" value="1"/>
</dbReference>
<dbReference type="Pfam" id="PF13500">
    <property type="entry name" value="AAA_26"/>
    <property type="match status" value="1"/>
</dbReference>
<accession>A0A9W6ZGP0</accession>
<evidence type="ECO:0000313" key="2">
    <source>
        <dbReference type="EMBL" id="GMH50932.1"/>
    </source>
</evidence>
<dbReference type="Gene3D" id="3.40.50.300">
    <property type="entry name" value="P-loop containing nucleotide triphosphate hydrolases"/>
    <property type="match status" value="1"/>
</dbReference>
<dbReference type="AlphaFoldDB" id="A0A9W6ZGP0"/>
<protein>
    <submittedName>
        <fullName evidence="2">Uncharacterized protein</fullName>
    </submittedName>
</protein>
<dbReference type="SUPFAM" id="SSF52540">
    <property type="entry name" value="P-loop containing nucleoside triphosphate hydrolases"/>
    <property type="match status" value="1"/>
</dbReference>
<evidence type="ECO:0000313" key="3">
    <source>
        <dbReference type="Proteomes" id="UP001165082"/>
    </source>
</evidence>
<reference evidence="2" key="1">
    <citation type="submission" date="2022-07" db="EMBL/GenBank/DDBJ databases">
        <title>Genome analysis of Parmales, a sister group of diatoms, reveals the evolutionary specialization of diatoms from phago-mixotrophs to photoautotrophs.</title>
        <authorList>
            <person name="Ban H."/>
            <person name="Sato S."/>
            <person name="Yoshikawa S."/>
            <person name="Kazumasa Y."/>
            <person name="Nakamura Y."/>
            <person name="Ichinomiya M."/>
            <person name="Saitoh K."/>
            <person name="Sato N."/>
            <person name="Blanc-Mathieu R."/>
            <person name="Endo H."/>
            <person name="Kuwata A."/>
            <person name="Ogata H."/>
        </authorList>
    </citation>
    <scope>NUCLEOTIDE SEQUENCE</scope>
</reference>
<keyword evidence="3" id="KW-1185">Reference proteome</keyword>
<keyword evidence="1" id="KW-0315">Glutamine amidotransferase</keyword>
<name>A0A9W6ZGP0_9STRA</name>
<dbReference type="InterPro" id="IPR027417">
    <property type="entry name" value="P-loop_NTPase"/>
</dbReference>
<proteinExistence type="predicted"/>
<feature type="non-terminal residue" evidence="2">
    <location>
        <position position="301"/>
    </location>
</feature>
<sequence>MAPWRKLWAESNRHPETATNCATRTLLSTEFCPAALTRSHIFPLTTVSRDRTVVARNSPTISSYPLICRYTPSTGITLLSTSPPTLPLLRSLSTNPLQTRIYVTGGSSHAGKSTFTLLLLSALLKLKICEPSEVGYVKPTTQCEKKSITTIWCESNGVKTIPSPVVYFKGFTRSYLNGETGPSSDSHSSISSAISSAFRSVKYLIIDGVGYPAVGSITGTSNASVASTLRAPAIVVSPTGVGNAVDTYDYCRSYMLFNGAAVLGGVVNGVEREGFYDLKSVREYVGKGLSSKGSRLYGCVP</sequence>
<dbReference type="EMBL" id="BRXZ01000689">
    <property type="protein sequence ID" value="GMH50932.1"/>
    <property type="molecule type" value="Genomic_DNA"/>
</dbReference>